<evidence type="ECO:0000313" key="2">
    <source>
        <dbReference type="Proteomes" id="UP000257109"/>
    </source>
</evidence>
<dbReference type="AlphaFoldDB" id="A0A371GX69"/>
<evidence type="ECO:0000313" key="1">
    <source>
        <dbReference type="EMBL" id="RDX95033.1"/>
    </source>
</evidence>
<organism evidence="1 2">
    <name type="scientific">Mucuna pruriens</name>
    <name type="common">Velvet bean</name>
    <name type="synonym">Dolichos pruriens</name>
    <dbReference type="NCBI Taxonomy" id="157652"/>
    <lineage>
        <taxon>Eukaryota</taxon>
        <taxon>Viridiplantae</taxon>
        <taxon>Streptophyta</taxon>
        <taxon>Embryophyta</taxon>
        <taxon>Tracheophyta</taxon>
        <taxon>Spermatophyta</taxon>
        <taxon>Magnoliopsida</taxon>
        <taxon>eudicotyledons</taxon>
        <taxon>Gunneridae</taxon>
        <taxon>Pentapetalae</taxon>
        <taxon>rosids</taxon>
        <taxon>fabids</taxon>
        <taxon>Fabales</taxon>
        <taxon>Fabaceae</taxon>
        <taxon>Papilionoideae</taxon>
        <taxon>50 kb inversion clade</taxon>
        <taxon>NPAAA clade</taxon>
        <taxon>indigoferoid/millettioid clade</taxon>
        <taxon>Phaseoleae</taxon>
        <taxon>Mucuna</taxon>
    </lineage>
</organism>
<comment type="caution">
    <text evidence="1">The sequence shown here is derived from an EMBL/GenBank/DDBJ whole genome shotgun (WGS) entry which is preliminary data.</text>
</comment>
<keyword evidence="2" id="KW-1185">Reference proteome</keyword>
<dbReference type="Proteomes" id="UP000257109">
    <property type="component" value="Unassembled WGS sequence"/>
</dbReference>
<feature type="non-terminal residue" evidence="1">
    <location>
        <position position="1"/>
    </location>
</feature>
<name>A0A371GX69_MUCPR</name>
<protein>
    <submittedName>
        <fullName evidence="1">Uncharacterized protein</fullName>
    </submittedName>
</protein>
<dbReference type="EMBL" id="QJKJ01004223">
    <property type="protein sequence ID" value="RDX95033.1"/>
    <property type="molecule type" value="Genomic_DNA"/>
</dbReference>
<reference evidence="1" key="1">
    <citation type="submission" date="2018-05" db="EMBL/GenBank/DDBJ databases">
        <title>Draft genome of Mucuna pruriens seed.</title>
        <authorList>
            <person name="Nnadi N.E."/>
            <person name="Vos R."/>
            <person name="Hasami M.H."/>
            <person name="Devisetty U.K."/>
            <person name="Aguiy J.C."/>
        </authorList>
    </citation>
    <scope>NUCLEOTIDE SEQUENCE [LARGE SCALE GENOMIC DNA]</scope>
    <source>
        <strain evidence="1">JCA_2017</strain>
    </source>
</reference>
<proteinExistence type="predicted"/>
<gene>
    <name evidence="1" type="ORF">CR513_22491</name>
</gene>
<dbReference type="OrthoDB" id="1444010at2759"/>
<sequence>MVVDNNFGGFLDAYAEATVDNFWTQPYVADMSHVPSELLVASESLVESEYFTPIYNDLWGQIHPVLMVGSEWQEAR</sequence>
<accession>A0A371GX69</accession>